<sequence>MILGLVAAFAAAVCYGVGAVMQALAARSTSDTDGGVDPRLLVRLLGQWRFLVGLALDGVGFVAQILALRVLPLFLVQASLAASLAVTAVVATWLVGVVLGWREWVAVAVVCLGLTVLGVSAKGEGATSVGGGFHWALLAVSVALGLAGMAAGRLSDRARTPVLGLIAGLAFGLVAIASRVLSDFAVPHLLRDPAAYAVPVAGVMAFLFYASALQRGGVTAATAMMVVGETVVPALVGTMLLGDETRPGFAPVAVAGFVIAVAGALGLARFGEVGAEPRQPQSQPTG</sequence>
<feature type="signal peptide" evidence="2">
    <location>
        <begin position="1"/>
        <end position="25"/>
    </location>
</feature>
<reference evidence="3 4" key="1">
    <citation type="submission" date="2019-09" db="EMBL/GenBank/DDBJ databases">
        <title>Goodfellowia gen. nov., a new genus of the Pseudonocardineae related to Actinoalloteichus, containing Goodfellowia coeruleoviolacea gen. nov., comb. nov. gen. nov., comb. nov.</title>
        <authorList>
            <person name="Labeda D."/>
        </authorList>
    </citation>
    <scope>NUCLEOTIDE SEQUENCE [LARGE SCALE GENOMIC DNA]</scope>
    <source>
        <strain evidence="3 4">AN110305</strain>
    </source>
</reference>
<gene>
    <name evidence="3" type="ORF">F0L68_26865</name>
</gene>
<protein>
    <recommendedName>
        <fullName evidence="5">Integral membrane protein</fullName>
    </recommendedName>
</protein>
<feature type="transmembrane region" description="Helical" evidence="1">
    <location>
        <begin position="78"/>
        <end position="98"/>
    </location>
</feature>
<keyword evidence="2" id="KW-0732">Signal</keyword>
<evidence type="ECO:0000256" key="2">
    <source>
        <dbReference type="SAM" id="SignalP"/>
    </source>
</evidence>
<name>A0A5B2WWP5_9PSEU</name>
<dbReference type="OrthoDB" id="3837845at2"/>
<proteinExistence type="predicted"/>
<feature type="chain" id="PRO_5023000693" description="Integral membrane protein" evidence="2">
    <location>
        <begin position="26"/>
        <end position="286"/>
    </location>
</feature>
<evidence type="ECO:0000256" key="1">
    <source>
        <dbReference type="SAM" id="Phobius"/>
    </source>
</evidence>
<evidence type="ECO:0008006" key="5">
    <source>
        <dbReference type="Google" id="ProtNLM"/>
    </source>
</evidence>
<evidence type="ECO:0000313" key="4">
    <source>
        <dbReference type="Proteomes" id="UP000323454"/>
    </source>
</evidence>
<accession>A0A5B2WWP5</accession>
<comment type="caution">
    <text evidence="3">The sequence shown here is derived from an EMBL/GenBank/DDBJ whole genome shotgun (WGS) entry which is preliminary data.</text>
</comment>
<dbReference type="RefSeq" id="WP_149852601.1">
    <property type="nucleotide sequence ID" value="NZ_VUOB01000053.1"/>
</dbReference>
<dbReference type="PANTHER" id="PTHR40761:SF1">
    <property type="entry name" value="CONSERVED INTEGRAL MEMBRANE ALANINE VALINE AND LEUCINE RICH PROTEIN-RELATED"/>
    <property type="match status" value="1"/>
</dbReference>
<dbReference type="PANTHER" id="PTHR40761">
    <property type="entry name" value="CONSERVED INTEGRAL MEMBRANE ALANINE VALINE AND LEUCINE RICH PROTEIN-RELATED"/>
    <property type="match status" value="1"/>
</dbReference>
<feature type="transmembrane region" description="Helical" evidence="1">
    <location>
        <begin position="218"/>
        <end position="241"/>
    </location>
</feature>
<feature type="transmembrane region" description="Helical" evidence="1">
    <location>
        <begin position="104"/>
        <end position="121"/>
    </location>
</feature>
<dbReference type="AlphaFoldDB" id="A0A5B2WWP5"/>
<evidence type="ECO:0000313" key="3">
    <source>
        <dbReference type="EMBL" id="KAA2256071.1"/>
    </source>
</evidence>
<dbReference type="EMBL" id="VUOB01000053">
    <property type="protein sequence ID" value="KAA2256071.1"/>
    <property type="molecule type" value="Genomic_DNA"/>
</dbReference>
<keyword evidence="4" id="KW-1185">Reference proteome</keyword>
<keyword evidence="1" id="KW-0472">Membrane</keyword>
<dbReference type="Proteomes" id="UP000323454">
    <property type="component" value="Unassembled WGS sequence"/>
</dbReference>
<feature type="transmembrane region" description="Helical" evidence="1">
    <location>
        <begin position="248"/>
        <end position="268"/>
    </location>
</feature>
<feature type="transmembrane region" description="Helical" evidence="1">
    <location>
        <begin position="163"/>
        <end position="182"/>
    </location>
</feature>
<feature type="transmembrane region" description="Helical" evidence="1">
    <location>
        <begin position="49"/>
        <end position="71"/>
    </location>
</feature>
<feature type="transmembrane region" description="Helical" evidence="1">
    <location>
        <begin position="133"/>
        <end position="151"/>
    </location>
</feature>
<feature type="transmembrane region" description="Helical" evidence="1">
    <location>
        <begin position="194"/>
        <end position="212"/>
    </location>
</feature>
<organism evidence="3 4">
    <name type="scientific">Solihabitans fulvus</name>
    <dbReference type="NCBI Taxonomy" id="1892852"/>
    <lineage>
        <taxon>Bacteria</taxon>
        <taxon>Bacillati</taxon>
        <taxon>Actinomycetota</taxon>
        <taxon>Actinomycetes</taxon>
        <taxon>Pseudonocardiales</taxon>
        <taxon>Pseudonocardiaceae</taxon>
        <taxon>Solihabitans</taxon>
    </lineage>
</organism>
<keyword evidence="1" id="KW-0812">Transmembrane</keyword>
<reference evidence="3 4" key="2">
    <citation type="submission" date="2019-09" db="EMBL/GenBank/DDBJ databases">
        <authorList>
            <person name="Jin C."/>
        </authorList>
    </citation>
    <scope>NUCLEOTIDE SEQUENCE [LARGE SCALE GENOMIC DNA]</scope>
    <source>
        <strain evidence="3 4">AN110305</strain>
    </source>
</reference>
<keyword evidence="1" id="KW-1133">Transmembrane helix</keyword>